<evidence type="ECO:0000313" key="3">
    <source>
        <dbReference type="Proteomes" id="UP000238479"/>
    </source>
</evidence>
<proteinExistence type="predicted"/>
<sequence length="85" mass="10176">MTILPLPSSFCFLFFSPLPSFLLKFIINSYELRYLRSIYVRDRIDELHNFYEESFSKFCMYKKSIFTTAPNNICFENPLSSKIHN</sequence>
<protein>
    <submittedName>
        <fullName evidence="2">Uncharacterized protein</fullName>
    </submittedName>
</protein>
<evidence type="ECO:0000256" key="1">
    <source>
        <dbReference type="SAM" id="Phobius"/>
    </source>
</evidence>
<feature type="transmembrane region" description="Helical" evidence="1">
    <location>
        <begin position="6"/>
        <end position="27"/>
    </location>
</feature>
<dbReference type="Gramene" id="PRQ57182">
    <property type="protein sequence ID" value="PRQ57182"/>
    <property type="gene ID" value="RchiOBHm_Chr1g0345501"/>
</dbReference>
<evidence type="ECO:0000313" key="2">
    <source>
        <dbReference type="EMBL" id="PRQ57182.1"/>
    </source>
</evidence>
<reference evidence="2 3" key="1">
    <citation type="journal article" date="2018" name="Nat. Genet.">
        <title>The Rosa genome provides new insights in the design of modern roses.</title>
        <authorList>
            <person name="Bendahmane M."/>
        </authorList>
    </citation>
    <scope>NUCLEOTIDE SEQUENCE [LARGE SCALE GENOMIC DNA]</scope>
    <source>
        <strain evidence="3">cv. Old Blush</strain>
    </source>
</reference>
<keyword evidence="3" id="KW-1185">Reference proteome</keyword>
<dbReference type="AlphaFoldDB" id="A0A2P6SET2"/>
<dbReference type="EMBL" id="PDCK01000039">
    <property type="protein sequence ID" value="PRQ57182.1"/>
    <property type="molecule type" value="Genomic_DNA"/>
</dbReference>
<comment type="caution">
    <text evidence="2">The sequence shown here is derived from an EMBL/GenBank/DDBJ whole genome shotgun (WGS) entry which is preliminary data.</text>
</comment>
<organism evidence="2 3">
    <name type="scientific">Rosa chinensis</name>
    <name type="common">China rose</name>
    <dbReference type="NCBI Taxonomy" id="74649"/>
    <lineage>
        <taxon>Eukaryota</taxon>
        <taxon>Viridiplantae</taxon>
        <taxon>Streptophyta</taxon>
        <taxon>Embryophyta</taxon>
        <taxon>Tracheophyta</taxon>
        <taxon>Spermatophyta</taxon>
        <taxon>Magnoliopsida</taxon>
        <taxon>eudicotyledons</taxon>
        <taxon>Gunneridae</taxon>
        <taxon>Pentapetalae</taxon>
        <taxon>rosids</taxon>
        <taxon>fabids</taxon>
        <taxon>Rosales</taxon>
        <taxon>Rosaceae</taxon>
        <taxon>Rosoideae</taxon>
        <taxon>Rosoideae incertae sedis</taxon>
        <taxon>Rosa</taxon>
    </lineage>
</organism>
<keyword evidence="1" id="KW-0472">Membrane</keyword>
<dbReference type="Proteomes" id="UP000238479">
    <property type="component" value="Chromosome 1"/>
</dbReference>
<accession>A0A2P6SET2</accession>
<keyword evidence="1" id="KW-1133">Transmembrane helix</keyword>
<name>A0A2P6SET2_ROSCH</name>
<gene>
    <name evidence="2" type="ORF">RchiOBHm_Chr1g0345501</name>
</gene>
<keyword evidence="1" id="KW-0812">Transmembrane</keyword>